<dbReference type="SUPFAM" id="SSF46626">
    <property type="entry name" value="Cytochrome c"/>
    <property type="match status" value="2"/>
</dbReference>
<dbReference type="InterPro" id="IPR036909">
    <property type="entry name" value="Cyt_c-like_dom_sf"/>
</dbReference>
<dbReference type="EMBL" id="SMLG01000010">
    <property type="protein sequence ID" value="TDE42727.1"/>
    <property type="molecule type" value="Genomic_DNA"/>
</dbReference>
<evidence type="ECO:0000256" key="3">
    <source>
        <dbReference type="ARBA" id="ARBA00022723"/>
    </source>
</evidence>
<dbReference type="GO" id="GO:0009055">
    <property type="term" value="F:electron transfer activity"/>
    <property type="evidence" value="ECO:0007669"/>
    <property type="project" value="InterPro"/>
</dbReference>
<evidence type="ECO:0000313" key="10">
    <source>
        <dbReference type="Proteomes" id="UP000294814"/>
    </source>
</evidence>
<evidence type="ECO:0000256" key="7">
    <source>
        <dbReference type="PROSITE-ProRule" id="PRU00433"/>
    </source>
</evidence>
<organism evidence="9 10">
    <name type="scientific">Flavobacterium rhamnosiphilum</name>
    <dbReference type="NCBI Taxonomy" id="2541724"/>
    <lineage>
        <taxon>Bacteria</taxon>
        <taxon>Pseudomonadati</taxon>
        <taxon>Bacteroidota</taxon>
        <taxon>Flavobacteriia</taxon>
        <taxon>Flavobacteriales</taxon>
        <taxon>Flavobacteriaceae</taxon>
        <taxon>Flavobacterium</taxon>
    </lineage>
</organism>
<dbReference type="OrthoDB" id="9805202at2"/>
<keyword evidence="3 7" id="KW-0479">Metal-binding</keyword>
<dbReference type="Gene3D" id="1.10.760.10">
    <property type="entry name" value="Cytochrome c-like domain"/>
    <property type="match status" value="2"/>
</dbReference>
<accession>A0A4R5F5B1</accession>
<keyword evidence="5" id="KW-0560">Oxidoreductase</keyword>
<evidence type="ECO:0000256" key="6">
    <source>
        <dbReference type="ARBA" id="ARBA00023004"/>
    </source>
</evidence>
<gene>
    <name evidence="9" type="ORF">E0I26_12750</name>
</gene>
<evidence type="ECO:0000256" key="1">
    <source>
        <dbReference type="ARBA" id="ARBA00004196"/>
    </source>
</evidence>
<dbReference type="InterPro" id="IPR009056">
    <property type="entry name" value="Cyt_c-like_dom"/>
</dbReference>
<dbReference type="PANTHER" id="PTHR30600">
    <property type="entry name" value="CYTOCHROME C PEROXIDASE-RELATED"/>
    <property type="match status" value="1"/>
</dbReference>
<dbReference type="RefSeq" id="WP_131916849.1">
    <property type="nucleotide sequence ID" value="NZ_SMLG01000010.1"/>
</dbReference>
<dbReference type="AlphaFoldDB" id="A0A4R5F5B1"/>
<name>A0A4R5F5B1_9FLAO</name>
<dbReference type="InterPro" id="IPR004852">
    <property type="entry name" value="Di-haem_cyt_c_peroxidsae"/>
</dbReference>
<dbReference type="GO" id="GO:0030313">
    <property type="term" value="C:cell envelope"/>
    <property type="evidence" value="ECO:0007669"/>
    <property type="project" value="UniProtKB-SubCell"/>
</dbReference>
<dbReference type="InterPro" id="IPR051395">
    <property type="entry name" value="Cytochrome_c_Peroxidase/MauG"/>
</dbReference>
<evidence type="ECO:0000313" key="9">
    <source>
        <dbReference type="EMBL" id="TDE42727.1"/>
    </source>
</evidence>
<dbReference type="PROSITE" id="PS51007">
    <property type="entry name" value="CYTC"/>
    <property type="match status" value="2"/>
</dbReference>
<dbReference type="InterPro" id="IPR038352">
    <property type="entry name" value="Imelysin_sf"/>
</dbReference>
<evidence type="ECO:0000256" key="2">
    <source>
        <dbReference type="ARBA" id="ARBA00022617"/>
    </source>
</evidence>
<keyword evidence="6 7" id="KW-0408">Iron</keyword>
<dbReference type="PANTHER" id="PTHR30600:SF10">
    <property type="entry name" value="BLL6722 PROTEIN"/>
    <property type="match status" value="1"/>
</dbReference>
<dbReference type="Proteomes" id="UP000294814">
    <property type="component" value="Unassembled WGS sequence"/>
</dbReference>
<dbReference type="GO" id="GO:0004130">
    <property type="term" value="F:cytochrome-c peroxidase activity"/>
    <property type="evidence" value="ECO:0007669"/>
    <property type="project" value="TreeGrafter"/>
</dbReference>
<evidence type="ECO:0000256" key="5">
    <source>
        <dbReference type="ARBA" id="ARBA00023002"/>
    </source>
</evidence>
<dbReference type="PROSITE" id="PS51257">
    <property type="entry name" value="PROKAR_LIPOPROTEIN"/>
    <property type="match status" value="1"/>
</dbReference>
<comment type="subcellular location">
    <subcellularLocation>
        <location evidence="1">Cell envelope</location>
    </subcellularLocation>
</comment>
<keyword evidence="4" id="KW-0732">Signal</keyword>
<sequence length="603" mass="68566">MKISIKKIFFVFGILSSLVFISSCTKEKTETSVKQELLIDLEKLQNSVIEFQKIAKAESSSNVIQKCFKENRLLYKKVEWAIEYFSPETARFMNGPALDELEVEENKFLPPNGFQVMEELIFPVYNTVNKTELQREIAVMSANIMQVKQHLNAITISDNHIIDAARFQVYRIIALGITGFDSPIAFQSVNEIIPSLSSVEKITLKTCKDNSKKSVALKQNLKKTITESNAYCKDNNNFDTFDRALFIRTYLNPISKILLQLQKQNNIPNVNKTNAINPNSITLFEKNTFDVNAFIPSDEYFYSKEKVSLGSKLFYDVNISKDQRRSCASCHNPEKAFTDGQKTNISLEGGVLNRNTPTLTYAGFQNALFWDLRQPDLEKQSMEVIANKEEMHGSFKNIIPIVTENSTYKTLFAKAFPKEKKVEEWQLQNAIASYIRSLNDFDSKFDQYIRGDSEDFSEQEKLGFNLFAGKAKCATCHFIPLFNGTVPPNYNKTEQEVIGTPATKKGIAISPDLGKYNQYKMPQLKNAFKTPSLRNTAKTAPYMHNGVYTTLEEVVDFYNKGGGKGLGYSVENQTLPFEKLNLSKKEELALVAFMKTLTDVKYQ</sequence>
<protein>
    <submittedName>
        <fullName evidence="9">Cytochrome-c peroxidase</fullName>
    </submittedName>
</protein>
<dbReference type="Pfam" id="PF03150">
    <property type="entry name" value="CCP_MauG"/>
    <property type="match status" value="1"/>
</dbReference>
<evidence type="ECO:0000256" key="4">
    <source>
        <dbReference type="ARBA" id="ARBA00022729"/>
    </source>
</evidence>
<feature type="domain" description="Cytochrome c" evidence="8">
    <location>
        <begin position="458"/>
        <end position="598"/>
    </location>
</feature>
<reference evidence="9 10" key="1">
    <citation type="submission" date="2019-03" db="EMBL/GenBank/DDBJ databases">
        <title>Novel species of Flavobacterium.</title>
        <authorList>
            <person name="Liu Q."/>
            <person name="Xin Y.-H."/>
        </authorList>
    </citation>
    <scope>NUCLEOTIDE SEQUENCE [LARGE SCALE GENOMIC DNA]</scope>
    <source>
        <strain evidence="9 10">LB3P52</strain>
    </source>
</reference>
<proteinExistence type="predicted"/>
<keyword evidence="9" id="KW-0575">Peroxidase</keyword>
<comment type="caution">
    <text evidence="9">The sequence shown here is derived from an EMBL/GenBank/DDBJ whole genome shotgun (WGS) entry which is preliminary data.</text>
</comment>
<keyword evidence="2 7" id="KW-0349">Heme</keyword>
<dbReference type="Gene3D" id="1.20.1420.20">
    <property type="entry name" value="M75 peptidase, HXXE motif"/>
    <property type="match status" value="1"/>
</dbReference>
<evidence type="ECO:0000259" key="8">
    <source>
        <dbReference type="PROSITE" id="PS51007"/>
    </source>
</evidence>
<keyword evidence="10" id="KW-1185">Reference proteome</keyword>
<feature type="domain" description="Cytochrome c" evidence="8">
    <location>
        <begin position="305"/>
        <end position="439"/>
    </location>
</feature>
<dbReference type="GO" id="GO:0046872">
    <property type="term" value="F:metal ion binding"/>
    <property type="evidence" value="ECO:0007669"/>
    <property type="project" value="UniProtKB-KW"/>
</dbReference>
<dbReference type="GO" id="GO:0020037">
    <property type="term" value="F:heme binding"/>
    <property type="evidence" value="ECO:0007669"/>
    <property type="project" value="InterPro"/>
</dbReference>